<keyword evidence="1" id="KW-0418">Kinase</keyword>
<keyword evidence="1" id="KW-0808">Transferase</keyword>
<name>A0ABW0FW12_9CAUL</name>
<dbReference type="SUPFAM" id="SSF52540">
    <property type="entry name" value="P-loop containing nucleoside triphosphate hydrolases"/>
    <property type="match status" value="1"/>
</dbReference>
<evidence type="ECO:0000313" key="2">
    <source>
        <dbReference type="Proteomes" id="UP001596152"/>
    </source>
</evidence>
<keyword evidence="2" id="KW-1185">Reference proteome</keyword>
<reference evidence="2" key="1">
    <citation type="journal article" date="2019" name="Int. J. Syst. Evol. Microbiol.">
        <title>The Global Catalogue of Microorganisms (GCM) 10K type strain sequencing project: providing services to taxonomists for standard genome sequencing and annotation.</title>
        <authorList>
            <consortium name="The Broad Institute Genomics Platform"/>
            <consortium name="The Broad Institute Genome Sequencing Center for Infectious Disease"/>
            <person name="Wu L."/>
            <person name="Ma J."/>
        </authorList>
    </citation>
    <scope>NUCLEOTIDE SEQUENCE [LARGE SCALE GENOMIC DNA]</scope>
    <source>
        <strain evidence="2">JCM 12125</strain>
    </source>
</reference>
<dbReference type="EMBL" id="JBHSLF010000053">
    <property type="protein sequence ID" value="MFC5345731.1"/>
    <property type="molecule type" value="Genomic_DNA"/>
</dbReference>
<sequence>MVDPRLIQAVDALIRRHERQHHVPLIAIAGAQGSGKSTLAAEAARTLSCATLSLDDVYLTQAERADLAARVHSLFAVRGPPGTHDLALLDRTLSRLREVGPGDHTPLPGFDKLADDRRPESDWPVFVGRPRAVLLEGWQLGATPQDPAALTAPINALERDHDPDGAWRRTINDALAGDYARLFTTFDALIFLKAPDFDRVLDWRTEQEAGLTGAPVTASRRDELSRFVQHFERISRHMLAGGVAADVVVELGDGRDIRRIRGSGRP</sequence>
<proteinExistence type="predicted"/>
<dbReference type="Proteomes" id="UP001596152">
    <property type="component" value="Unassembled WGS sequence"/>
</dbReference>
<dbReference type="Gene3D" id="3.40.50.300">
    <property type="entry name" value="P-loop containing nucleotide triphosphate hydrolases"/>
    <property type="match status" value="1"/>
</dbReference>
<accession>A0ABW0FW12</accession>
<dbReference type="InterPro" id="IPR027417">
    <property type="entry name" value="P-loop_NTPase"/>
</dbReference>
<gene>
    <name evidence="1" type="ORF">ACFPIE_17590</name>
</gene>
<dbReference type="GO" id="GO:0016301">
    <property type="term" value="F:kinase activity"/>
    <property type="evidence" value="ECO:0007669"/>
    <property type="project" value="UniProtKB-KW"/>
</dbReference>
<dbReference type="RefSeq" id="WP_374037784.1">
    <property type="nucleotide sequence ID" value="NZ_CP169082.1"/>
</dbReference>
<evidence type="ECO:0000313" key="1">
    <source>
        <dbReference type="EMBL" id="MFC5345731.1"/>
    </source>
</evidence>
<comment type="caution">
    <text evidence="1">The sequence shown here is derived from an EMBL/GenBank/DDBJ whole genome shotgun (WGS) entry which is preliminary data.</text>
</comment>
<organism evidence="1 2">
    <name type="scientific">Brevundimonas staleyi</name>
    <dbReference type="NCBI Taxonomy" id="74326"/>
    <lineage>
        <taxon>Bacteria</taxon>
        <taxon>Pseudomonadati</taxon>
        <taxon>Pseudomonadota</taxon>
        <taxon>Alphaproteobacteria</taxon>
        <taxon>Caulobacterales</taxon>
        <taxon>Caulobacteraceae</taxon>
        <taxon>Brevundimonas</taxon>
    </lineage>
</organism>
<protein>
    <submittedName>
        <fullName evidence="1">Kinase</fullName>
    </submittedName>
</protein>